<keyword evidence="3" id="KW-1185">Reference proteome</keyword>
<sequence>MIPSSRPIVVPSVPDTSQVQRPPQSQPLAALQAQTQTPTFNSRLPLGAEDGLIVHDAMYNIQARSQQARDSDYSELPPLLVTNGPRDHAAEDREEEDNGYDFPKPRLPQPPARRTLSEMAGSLSSSSSSSSSCSSSVAAFNRLSLDSDLGAAACKF</sequence>
<feature type="region of interest" description="Disordered" evidence="1">
    <location>
        <begin position="1"/>
        <end position="42"/>
    </location>
</feature>
<evidence type="ECO:0000313" key="2">
    <source>
        <dbReference type="EMBL" id="MEQ2312559.1"/>
    </source>
</evidence>
<dbReference type="EMBL" id="JAHRIP010079401">
    <property type="protein sequence ID" value="MEQ2312559.1"/>
    <property type="molecule type" value="Genomic_DNA"/>
</dbReference>
<feature type="compositionally biased region" description="Low complexity" evidence="1">
    <location>
        <begin position="122"/>
        <end position="134"/>
    </location>
</feature>
<dbReference type="Proteomes" id="UP001469553">
    <property type="component" value="Unassembled WGS sequence"/>
</dbReference>
<accession>A0ABV1A312</accession>
<reference evidence="2 3" key="1">
    <citation type="submission" date="2021-06" db="EMBL/GenBank/DDBJ databases">
        <authorList>
            <person name="Palmer J.M."/>
        </authorList>
    </citation>
    <scope>NUCLEOTIDE SEQUENCE [LARGE SCALE GENOMIC DNA]</scope>
    <source>
        <strain evidence="2 3">AS_MEX2019</strain>
        <tissue evidence="2">Muscle</tissue>
    </source>
</reference>
<gene>
    <name evidence="2" type="ORF">AMECASPLE_032312</name>
</gene>
<evidence type="ECO:0000313" key="3">
    <source>
        <dbReference type="Proteomes" id="UP001469553"/>
    </source>
</evidence>
<proteinExistence type="predicted"/>
<organism evidence="2 3">
    <name type="scientific">Ameca splendens</name>
    <dbReference type="NCBI Taxonomy" id="208324"/>
    <lineage>
        <taxon>Eukaryota</taxon>
        <taxon>Metazoa</taxon>
        <taxon>Chordata</taxon>
        <taxon>Craniata</taxon>
        <taxon>Vertebrata</taxon>
        <taxon>Euteleostomi</taxon>
        <taxon>Actinopterygii</taxon>
        <taxon>Neopterygii</taxon>
        <taxon>Teleostei</taxon>
        <taxon>Neoteleostei</taxon>
        <taxon>Acanthomorphata</taxon>
        <taxon>Ovalentaria</taxon>
        <taxon>Atherinomorphae</taxon>
        <taxon>Cyprinodontiformes</taxon>
        <taxon>Goodeidae</taxon>
        <taxon>Ameca</taxon>
    </lineage>
</organism>
<feature type="compositionally biased region" description="Low complexity" evidence="1">
    <location>
        <begin position="22"/>
        <end position="39"/>
    </location>
</feature>
<name>A0ABV1A312_9TELE</name>
<evidence type="ECO:0000256" key="1">
    <source>
        <dbReference type="SAM" id="MobiDB-lite"/>
    </source>
</evidence>
<feature type="region of interest" description="Disordered" evidence="1">
    <location>
        <begin position="63"/>
        <end position="134"/>
    </location>
</feature>
<feature type="compositionally biased region" description="Low complexity" evidence="1">
    <location>
        <begin position="1"/>
        <end position="14"/>
    </location>
</feature>
<comment type="caution">
    <text evidence="2">The sequence shown here is derived from an EMBL/GenBank/DDBJ whole genome shotgun (WGS) entry which is preliminary data.</text>
</comment>
<protein>
    <submittedName>
        <fullName evidence="2">Uncharacterized protein</fullName>
    </submittedName>
</protein>